<evidence type="ECO:0000256" key="3">
    <source>
        <dbReference type="ARBA" id="ARBA00022448"/>
    </source>
</evidence>
<comment type="caution">
    <text evidence="9">The sequence shown here is derived from an EMBL/GenBank/DDBJ whole genome shotgun (WGS) entry which is preliminary data.</text>
</comment>
<dbReference type="InterPro" id="IPR002524">
    <property type="entry name" value="Cation_efflux"/>
</dbReference>
<accession>A0ABW1S2T6</accession>
<reference evidence="10" key="1">
    <citation type="journal article" date="2019" name="Int. J. Syst. Evol. Microbiol.">
        <title>The Global Catalogue of Microorganisms (GCM) 10K type strain sequencing project: providing services to taxonomists for standard genome sequencing and annotation.</title>
        <authorList>
            <consortium name="The Broad Institute Genomics Platform"/>
            <consortium name="The Broad Institute Genome Sequencing Center for Infectious Disease"/>
            <person name="Wu L."/>
            <person name="Ma J."/>
        </authorList>
    </citation>
    <scope>NUCLEOTIDE SEQUENCE [LARGE SCALE GENOMIC DNA]</scope>
    <source>
        <strain evidence="10">CCM 8933</strain>
    </source>
</reference>
<evidence type="ECO:0000313" key="10">
    <source>
        <dbReference type="Proteomes" id="UP001596282"/>
    </source>
</evidence>
<dbReference type="PANTHER" id="PTHR43840:SF50">
    <property type="entry name" value="MANGANESE EFFLUX SYSTEM PROTEIN MNES"/>
    <property type="match status" value="1"/>
</dbReference>
<evidence type="ECO:0000313" key="9">
    <source>
        <dbReference type="EMBL" id="MFC6182062.1"/>
    </source>
</evidence>
<dbReference type="Proteomes" id="UP001596282">
    <property type="component" value="Unassembled WGS sequence"/>
</dbReference>
<keyword evidence="5 7" id="KW-1133">Transmembrane helix</keyword>
<dbReference type="SUPFAM" id="SSF160240">
    <property type="entry name" value="Cation efflux protein cytoplasmic domain-like"/>
    <property type="match status" value="1"/>
</dbReference>
<dbReference type="Pfam" id="PF01545">
    <property type="entry name" value="Cation_efflux"/>
    <property type="match status" value="1"/>
</dbReference>
<dbReference type="PANTHER" id="PTHR43840">
    <property type="entry name" value="MITOCHONDRIAL METAL TRANSPORTER 1-RELATED"/>
    <property type="match status" value="1"/>
</dbReference>
<dbReference type="RefSeq" id="WP_379832479.1">
    <property type="nucleotide sequence ID" value="NZ_JBHSSC010000043.1"/>
</dbReference>
<evidence type="ECO:0000256" key="6">
    <source>
        <dbReference type="ARBA" id="ARBA00023136"/>
    </source>
</evidence>
<comment type="similarity">
    <text evidence="2">Belongs to the cation diffusion facilitator (CDF) transporter (TC 2.A.4) family.</text>
</comment>
<dbReference type="InterPro" id="IPR027469">
    <property type="entry name" value="Cation_efflux_TMD_sf"/>
</dbReference>
<feature type="domain" description="Cation efflux protein transmembrane" evidence="8">
    <location>
        <begin position="35"/>
        <end position="231"/>
    </location>
</feature>
<keyword evidence="3" id="KW-0813">Transport</keyword>
<evidence type="ECO:0000256" key="1">
    <source>
        <dbReference type="ARBA" id="ARBA00004141"/>
    </source>
</evidence>
<evidence type="ECO:0000256" key="5">
    <source>
        <dbReference type="ARBA" id="ARBA00022989"/>
    </source>
</evidence>
<name>A0ABW1S2T6_9LACO</name>
<feature type="transmembrane region" description="Helical" evidence="7">
    <location>
        <begin position="140"/>
        <end position="162"/>
    </location>
</feature>
<comment type="subcellular location">
    <subcellularLocation>
        <location evidence="1">Membrane</location>
        <topology evidence="1">Multi-pass membrane protein</topology>
    </subcellularLocation>
</comment>
<feature type="transmembrane region" description="Helical" evidence="7">
    <location>
        <begin position="183"/>
        <end position="203"/>
    </location>
</feature>
<keyword evidence="6 7" id="KW-0472">Membrane</keyword>
<dbReference type="InterPro" id="IPR058533">
    <property type="entry name" value="Cation_efflux_TM"/>
</dbReference>
<keyword evidence="4 7" id="KW-0812">Transmembrane</keyword>
<organism evidence="9 10">
    <name type="scientific">Lactiplantibacillus daowaiensis</name>
    <dbReference type="NCBI Taxonomy" id="2559918"/>
    <lineage>
        <taxon>Bacteria</taxon>
        <taxon>Bacillati</taxon>
        <taxon>Bacillota</taxon>
        <taxon>Bacilli</taxon>
        <taxon>Lactobacillales</taxon>
        <taxon>Lactobacillaceae</taxon>
        <taxon>Lactiplantibacillus</taxon>
    </lineage>
</organism>
<dbReference type="EMBL" id="JBHSSC010000043">
    <property type="protein sequence ID" value="MFC6182062.1"/>
    <property type="molecule type" value="Genomic_DNA"/>
</dbReference>
<dbReference type="SUPFAM" id="SSF161111">
    <property type="entry name" value="Cation efflux protein transmembrane domain-like"/>
    <property type="match status" value="1"/>
</dbReference>
<feature type="transmembrane region" description="Helical" evidence="7">
    <location>
        <begin position="105"/>
        <end position="128"/>
    </location>
</feature>
<dbReference type="Gene3D" id="3.30.70.1350">
    <property type="entry name" value="Cation efflux protein, cytoplasmic domain"/>
    <property type="match status" value="1"/>
</dbReference>
<dbReference type="InterPro" id="IPR050291">
    <property type="entry name" value="CDF_Transporter"/>
</dbReference>
<protein>
    <submittedName>
        <fullName evidence="9">Cation diffusion facilitator family transporter</fullName>
    </submittedName>
</protein>
<dbReference type="NCBIfam" id="TIGR01297">
    <property type="entry name" value="CDF"/>
    <property type="match status" value="1"/>
</dbReference>
<keyword evidence="10" id="KW-1185">Reference proteome</keyword>
<evidence type="ECO:0000256" key="7">
    <source>
        <dbReference type="SAM" id="Phobius"/>
    </source>
</evidence>
<proteinExistence type="inferred from homology"/>
<evidence type="ECO:0000256" key="2">
    <source>
        <dbReference type="ARBA" id="ARBA00008114"/>
    </source>
</evidence>
<evidence type="ECO:0000259" key="8">
    <source>
        <dbReference type="Pfam" id="PF01545"/>
    </source>
</evidence>
<feature type="transmembrane region" description="Helical" evidence="7">
    <location>
        <begin position="34"/>
        <end position="56"/>
    </location>
</feature>
<sequence>MAKRQVIEPLSNGLNIDLAIEAASLHKNRLARRLLWLNLACYVLLSGTELAIGYWTQAAALLADGQNNLTGILSATLLLVGLHYAKLPRDTFHLEGHWQYEVLAVFLSGLLMVLVGLSCIWSAGWQTWQVLSAGRESLNLLASLTAGFSGGLLVIEALINAYQGRRLQDSALLASARDYFSDAITSGVTMVAITLAWLTHWYLIDTLTALGLGAYICWNGGQILSQSATKLSNGFAPSKQQQIVVLLAQHPAIQRVIYVNGRYVGDNLVLDIAVVVAPELTVQATDQLRVQLEAQLAHQWSILYCCVEFRAS</sequence>
<evidence type="ECO:0000256" key="4">
    <source>
        <dbReference type="ARBA" id="ARBA00022692"/>
    </source>
</evidence>
<gene>
    <name evidence="9" type="ORF">ACFP5Y_12575</name>
</gene>
<dbReference type="Gene3D" id="1.20.1510.10">
    <property type="entry name" value="Cation efflux protein transmembrane domain"/>
    <property type="match status" value="1"/>
</dbReference>
<dbReference type="InterPro" id="IPR036837">
    <property type="entry name" value="Cation_efflux_CTD_sf"/>
</dbReference>
<feature type="transmembrane region" description="Helical" evidence="7">
    <location>
        <begin position="68"/>
        <end position="85"/>
    </location>
</feature>